<evidence type="ECO:0000313" key="2">
    <source>
        <dbReference type="EMBL" id="TWI89355.1"/>
    </source>
</evidence>
<feature type="region of interest" description="Disordered" evidence="1">
    <location>
        <begin position="1"/>
        <end position="50"/>
    </location>
</feature>
<proteinExistence type="predicted"/>
<comment type="caution">
    <text evidence="2">The sequence shown here is derived from an EMBL/GenBank/DDBJ whole genome shotgun (WGS) entry which is preliminary data.</text>
</comment>
<dbReference type="Proteomes" id="UP000320593">
    <property type="component" value="Unassembled WGS sequence"/>
</dbReference>
<gene>
    <name evidence="2" type="ORF">JM93_01558</name>
</gene>
<evidence type="ECO:0000256" key="1">
    <source>
        <dbReference type="SAM" id="MobiDB-lite"/>
    </source>
</evidence>
<keyword evidence="3" id="KW-1185">Reference proteome</keyword>
<dbReference type="AlphaFoldDB" id="A0A562T747"/>
<protein>
    <submittedName>
        <fullName evidence="2">Uncharacterized protein</fullName>
    </submittedName>
</protein>
<sequence length="656" mass="72807">MSMIWNVSGSLRSSVSSDDRKAGEFKNSRTFGTKPYAERPNGRFSGRPPVSSSAAIQAEKMQKLQQVRTVLYSDGAYLRRTGRLQEKAANDALNTLQDIFGDRLCDDRGRLDKGKLRIAARLVFGKIRYGSGRSPVDLATALSKSVSARAFQPRGQMENGRLNKTLPPVRDITPLVNNTGIDQHYFQRHDHLTRMMDLFDAKEQDSSTWRKMPPSCRSLIFKTDHFTAITPHLPAKSKQAVDHQFGVMNPPPRTLGHALSLPEQDFEQGRFNQPAGEFYANRIETAGANGQSQHTHVSLSSPIMTAASLINKVASGKLGGSAPLKNLPVNYFEVGITRRCNAEQASKASTVFAFGSNFSGKDASVPPEKCKAILDRMFPEQPLARGARPVLEQKSEEPACNRAEAEKVLIDLRVLFSAHRSEETIYTEHTTAMRQAAAERGITYLGIHGEGHSHKARVNPRSWFGTWQLTPQPQIEALKNKLIEHEDKIPDDYLPIFNKWQELAGELGHERHVIPFATYTKILTDVIRQETDGAVDIKFALGCKSAKDRTTSVLQGMMLLEPIIQHRLTTPDPDGGGPRDPLSGLFDRNGFFTASNLSPFERRLLDENFDLELLQGANDRNVGVPTNINACLLKDSTFKNVPLVHQSNPYTAKAGS</sequence>
<accession>A0A562T747</accession>
<reference evidence="2 3" key="1">
    <citation type="submission" date="2019-07" db="EMBL/GenBank/DDBJ databases">
        <title>Genomic Encyclopedia of Archaeal and Bacterial Type Strains, Phase II (KMG-II): from individual species to whole genera.</title>
        <authorList>
            <person name="Goeker M."/>
        </authorList>
    </citation>
    <scope>NUCLEOTIDE SEQUENCE [LARGE SCALE GENOMIC DNA]</scope>
    <source>
        <strain evidence="2 3">ATCC BAA-252</strain>
    </source>
</reference>
<feature type="compositionally biased region" description="Basic and acidic residues" evidence="1">
    <location>
        <begin position="17"/>
        <end position="27"/>
    </location>
</feature>
<feature type="compositionally biased region" description="Low complexity" evidence="1">
    <location>
        <begin position="7"/>
        <end position="16"/>
    </location>
</feature>
<name>A0A562T747_9HYPH</name>
<dbReference type="EMBL" id="VLLF01000003">
    <property type="protein sequence ID" value="TWI89355.1"/>
    <property type="molecule type" value="Genomic_DNA"/>
</dbReference>
<evidence type="ECO:0000313" key="3">
    <source>
        <dbReference type="Proteomes" id="UP000320593"/>
    </source>
</evidence>
<organism evidence="2 3">
    <name type="scientific">Roseibium hamelinense</name>
    <dbReference type="NCBI Taxonomy" id="150831"/>
    <lineage>
        <taxon>Bacteria</taxon>
        <taxon>Pseudomonadati</taxon>
        <taxon>Pseudomonadota</taxon>
        <taxon>Alphaproteobacteria</taxon>
        <taxon>Hyphomicrobiales</taxon>
        <taxon>Stappiaceae</taxon>
        <taxon>Roseibium</taxon>
    </lineage>
</organism>